<reference evidence="1 4" key="2">
    <citation type="submission" date="2018-12" db="EMBL/GenBank/DDBJ databases">
        <title>Comparitive functional genomics of dry heat resistant strains isolated from the viking spacecraft.</title>
        <authorList>
            <person name="Seuylemezian A."/>
            <person name="Vaishampayan P."/>
        </authorList>
    </citation>
    <scope>NUCLEOTIDE SEQUENCE [LARGE SCALE GENOMIC DNA]</scope>
    <source>
        <strain evidence="1 4">M6-11</strain>
    </source>
</reference>
<reference evidence="2 3" key="1">
    <citation type="submission" date="2016-10" db="EMBL/GenBank/DDBJ databases">
        <authorList>
            <person name="de Groot N.N."/>
        </authorList>
    </citation>
    <scope>NUCLEOTIDE SEQUENCE [LARGE SCALE GENOMIC DNA]</scope>
    <source>
        <strain evidence="2 3">CGMCC 1.6762</strain>
    </source>
</reference>
<protein>
    <submittedName>
        <fullName evidence="2">Uncharacterized protein</fullName>
    </submittedName>
</protein>
<dbReference type="OrthoDB" id="2453421at2"/>
<accession>A0A1G7DF48</accession>
<dbReference type="EMBL" id="RWGW01000013">
    <property type="protein sequence ID" value="RSK30930.1"/>
    <property type="molecule type" value="Genomic_DNA"/>
</dbReference>
<dbReference type="STRING" id="426756.SAMN04488126_11047"/>
<evidence type="ECO:0000313" key="1">
    <source>
        <dbReference type="EMBL" id="RSK30930.1"/>
    </source>
</evidence>
<organism evidence="2 3">
    <name type="scientific">Bhargavaea beijingensis</name>
    <dbReference type="NCBI Taxonomy" id="426756"/>
    <lineage>
        <taxon>Bacteria</taxon>
        <taxon>Bacillati</taxon>
        <taxon>Bacillota</taxon>
        <taxon>Bacilli</taxon>
        <taxon>Bacillales</taxon>
        <taxon>Caryophanaceae</taxon>
        <taxon>Bhargavaea</taxon>
    </lineage>
</organism>
<name>A0A1G7DF48_9BACL</name>
<keyword evidence="4" id="KW-1185">Reference proteome</keyword>
<proteinExistence type="predicted"/>
<evidence type="ECO:0000313" key="4">
    <source>
        <dbReference type="Proteomes" id="UP000272481"/>
    </source>
</evidence>
<gene>
    <name evidence="1" type="ORF">EJA12_09430</name>
    <name evidence="2" type="ORF">SAMN04488126_11047</name>
</gene>
<evidence type="ECO:0000313" key="3">
    <source>
        <dbReference type="Proteomes" id="UP000198823"/>
    </source>
</evidence>
<dbReference type="Proteomes" id="UP000198823">
    <property type="component" value="Unassembled WGS sequence"/>
</dbReference>
<sequence length="84" mass="10173">MNMKLMQWAYARKYQIKAVFDDFPETVFLFRRIGEFYFLFSCSGGEFTRLPERNDYNRMEELINEELGTLEHYLNRRSNRLGAS</sequence>
<dbReference type="RefSeq" id="WP_092097316.1">
    <property type="nucleotide sequence ID" value="NZ_FNAR01000010.1"/>
</dbReference>
<dbReference type="EMBL" id="FNAR01000010">
    <property type="protein sequence ID" value="SDE50059.1"/>
    <property type="molecule type" value="Genomic_DNA"/>
</dbReference>
<dbReference type="Proteomes" id="UP000272481">
    <property type="component" value="Unassembled WGS sequence"/>
</dbReference>
<dbReference type="AlphaFoldDB" id="A0A1G7DF48"/>
<evidence type="ECO:0000313" key="2">
    <source>
        <dbReference type="EMBL" id="SDE50059.1"/>
    </source>
</evidence>